<dbReference type="CDD" id="cd17546">
    <property type="entry name" value="REC_hyHK_CKI1_RcsC-like"/>
    <property type="match status" value="1"/>
</dbReference>
<proteinExistence type="predicted"/>
<dbReference type="InterPro" id="IPR005467">
    <property type="entry name" value="His_kinase_dom"/>
</dbReference>
<dbReference type="GO" id="GO:0005886">
    <property type="term" value="C:plasma membrane"/>
    <property type="evidence" value="ECO:0007669"/>
    <property type="project" value="UniProtKB-SubCell"/>
</dbReference>
<keyword evidence="6 19" id="KW-0418">Kinase</keyword>
<keyword evidence="7" id="KW-0067">ATP-binding</keyword>
<dbReference type="SUPFAM" id="SSF55874">
    <property type="entry name" value="ATPase domain of HSP90 chaperone/DNA topoisomerase II/histidine kinase"/>
    <property type="match status" value="1"/>
</dbReference>
<evidence type="ECO:0000259" key="16">
    <source>
        <dbReference type="PROSITE" id="PS50109"/>
    </source>
</evidence>
<feature type="modified residue" description="4-aspartylphosphate" evidence="12">
    <location>
        <position position="688"/>
    </location>
</feature>
<feature type="coiled-coil region" evidence="13">
    <location>
        <begin position="334"/>
        <end position="368"/>
    </location>
</feature>
<dbReference type="InterPro" id="IPR001789">
    <property type="entry name" value="Sig_transdc_resp-reg_receiver"/>
</dbReference>
<evidence type="ECO:0000256" key="11">
    <source>
        <dbReference type="PROSITE-ProRule" id="PRU00110"/>
    </source>
</evidence>
<dbReference type="Gene3D" id="3.30.565.10">
    <property type="entry name" value="Histidine kinase-like ATPase, C-terminal domain"/>
    <property type="match status" value="1"/>
</dbReference>
<organism evidence="19 20">
    <name type="scientific">Desulfocicer vacuolatum DSM 3385</name>
    <dbReference type="NCBI Taxonomy" id="1121400"/>
    <lineage>
        <taxon>Bacteria</taxon>
        <taxon>Pseudomonadati</taxon>
        <taxon>Thermodesulfobacteriota</taxon>
        <taxon>Desulfobacteria</taxon>
        <taxon>Desulfobacterales</taxon>
        <taxon>Desulfobacteraceae</taxon>
        <taxon>Desulfocicer</taxon>
    </lineage>
</organism>
<protein>
    <recommendedName>
        <fullName evidence="10">Sensory/regulatory protein RpfC</fullName>
        <ecNumber evidence="2">2.7.13.3</ecNumber>
    </recommendedName>
</protein>
<dbReference type="PRINTS" id="PR00344">
    <property type="entry name" value="BCTRLSENSOR"/>
</dbReference>
<dbReference type="SMART" id="SM00388">
    <property type="entry name" value="HisKA"/>
    <property type="match status" value="1"/>
</dbReference>
<dbReference type="InterPro" id="IPR003594">
    <property type="entry name" value="HATPase_dom"/>
</dbReference>
<dbReference type="Pfam" id="PF00497">
    <property type="entry name" value="SBP_bac_3"/>
    <property type="match status" value="1"/>
</dbReference>
<dbReference type="FunFam" id="3.30.565.10:FF:000010">
    <property type="entry name" value="Sensor histidine kinase RcsC"/>
    <property type="match status" value="1"/>
</dbReference>
<feature type="domain" description="Response regulatory" evidence="17">
    <location>
        <begin position="639"/>
        <end position="755"/>
    </location>
</feature>
<evidence type="ECO:0000256" key="6">
    <source>
        <dbReference type="ARBA" id="ARBA00022777"/>
    </source>
</evidence>
<feature type="domain" description="Histidine kinase" evidence="16">
    <location>
        <begin position="375"/>
        <end position="609"/>
    </location>
</feature>
<evidence type="ECO:0000256" key="5">
    <source>
        <dbReference type="ARBA" id="ARBA00022741"/>
    </source>
</evidence>
<evidence type="ECO:0000259" key="17">
    <source>
        <dbReference type="PROSITE" id="PS50110"/>
    </source>
</evidence>
<dbReference type="Gene3D" id="1.20.120.160">
    <property type="entry name" value="HPT domain"/>
    <property type="match status" value="1"/>
</dbReference>
<dbReference type="FunFam" id="1.10.287.130:FF:000002">
    <property type="entry name" value="Two-component osmosensing histidine kinase"/>
    <property type="match status" value="1"/>
</dbReference>
<dbReference type="PANTHER" id="PTHR45339">
    <property type="entry name" value="HYBRID SIGNAL TRANSDUCTION HISTIDINE KINASE J"/>
    <property type="match status" value="1"/>
</dbReference>
<evidence type="ECO:0000256" key="13">
    <source>
        <dbReference type="SAM" id="Coils"/>
    </source>
</evidence>
<dbReference type="SUPFAM" id="SSF53850">
    <property type="entry name" value="Periplasmic binding protein-like II"/>
    <property type="match status" value="1"/>
</dbReference>
<evidence type="ECO:0000256" key="9">
    <source>
        <dbReference type="ARBA" id="ARBA00064003"/>
    </source>
</evidence>
<dbReference type="Gene3D" id="1.10.287.130">
    <property type="match status" value="1"/>
</dbReference>
<dbReference type="SMART" id="SM00062">
    <property type="entry name" value="PBPb"/>
    <property type="match status" value="1"/>
</dbReference>
<feature type="domain" description="HPt" evidence="18">
    <location>
        <begin position="800"/>
        <end position="899"/>
    </location>
</feature>
<dbReference type="InterPro" id="IPR036097">
    <property type="entry name" value="HisK_dim/P_sf"/>
</dbReference>
<dbReference type="PROSITE" id="PS50109">
    <property type="entry name" value="HIS_KIN"/>
    <property type="match status" value="1"/>
</dbReference>
<evidence type="ECO:0000256" key="10">
    <source>
        <dbReference type="ARBA" id="ARBA00068150"/>
    </source>
</evidence>
<dbReference type="GO" id="GO:0005524">
    <property type="term" value="F:ATP binding"/>
    <property type="evidence" value="ECO:0007669"/>
    <property type="project" value="UniProtKB-KW"/>
</dbReference>
<dbReference type="CDD" id="cd16922">
    <property type="entry name" value="HATPase_EvgS-ArcB-TorS-like"/>
    <property type="match status" value="1"/>
</dbReference>
<dbReference type="AlphaFoldDB" id="A0A1W2DK11"/>
<dbReference type="Pfam" id="PF02518">
    <property type="entry name" value="HATPase_c"/>
    <property type="match status" value="1"/>
</dbReference>
<dbReference type="SUPFAM" id="SSF47226">
    <property type="entry name" value="Histidine-containing phosphotransfer domain, HPT domain"/>
    <property type="match status" value="1"/>
</dbReference>
<evidence type="ECO:0000256" key="15">
    <source>
        <dbReference type="SAM" id="Phobius"/>
    </source>
</evidence>
<keyword evidence="3 12" id="KW-0597">Phosphoprotein</keyword>
<dbReference type="PANTHER" id="PTHR45339:SF3">
    <property type="entry name" value="HISTIDINE KINASE"/>
    <property type="match status" value="1"/>
</dbReference>
<keyword evidence="5" id="KW-0547">Nucleotide-binding</keyword>
<dbReference type="Proteomes" id="UP000192418">
    <property type="component" value="Unassembled WGS sequence"/>
</dbReference>
<dbReference type="InterPro" id="IPR001638">
    <property type="entry name" value="Solute-binding_3/MltF_N"/>
</dbReference>
<dbReference type="PROSITE" id="PS50110">
    <property type="entry name" value="RESPONSE_REGULATORY"/>
    <property type="match status" value="1"/>
</dbReference>
<keyword evidence="8" id="KW-0902">Two-component regulatory system</keyword>
<dbReference type="EC" id="2.7.13.3" evidence="2"/>
<evidence type="ECO:0000256" key="2">
    <source>
        <dbReference type="ARBA" id="ARBA00012438"/>
    </source>
</evidence>
<evidence type="ECO:0000256" key="7">
    <source>
        <dbReference type="ARBA" id="ARBA00022840"/>
    </source>
</evidence>
<dbReference type="EMBL" id="FWXY01000018">
    <property type="protein sequence ID" value="SMC97757.1"/>
    <property type="molecule type" value="Genomic_DNA"/>
</dbReference>
<dbReference type="InterPro" id="IPR003661">
    <property type="entry name" value="HisK_dim/P_dom"/>
</dbReference>
<keyword evidence="15" id="KW-0472">Membrane</keyword>
<evidence type="ECO:0000256" key="3">
    <source>
        <dbReference type="ARBA" id="ARBA00022553"/>
    </source>
</evidence>
<dbReference type="CDD" id="cd01007">
    <property type="entry name" value="PBP2_BvgS_HisK_like"/>
    <property type="match status" value="1"/>
</dbReference>
<dbReference type="Gene3D" id="3.40.50.2300">
    <property type="match status" value="1"/>
</dbReference>
<dbReference type="Pfam" id="PF00072">
    <property type="entry name" value="Response_reg"/>
    <property type="match status" value="1"/>
</dbReference>
<dbReference type="InterPro" id="IPR036641">
    <property type="entry name" value="HPT_dom_sf"/>
</dbReference>
<comment type="subunit">
    <text evidence="9">At low DSF concentrations, interacts with RpfF.</text>
</comment>
<feature type="transmembrane region" description="Helical" evidence="15">
    <location>
        <begin position="36"/>
        <end position="54"/>
    </location>
</feature>
<dbReference type="SUPFAM" id="SSF52172">
    <property type="entry name" value="CheY-like"/>
    <property type="match status" value="1"/>
</dbReference>
<dbReference type="CDD" id="cd00082">
    <property type="entry name" value="HisKA"/>
    <property type="match status" value="1"/>
</dbReference>
<sequence length="985" mass="109772">MFSWSSLYDILRKLVGCFYLCCGQNRIKIRSSHGSYIFFVFVFQFFPFICQGAAVPNPLHFTREELDWMNRTPVVTVGIDHDFAPMEYLDEKGKYIGVTADFLKLIETETGLKFKIEVAHTWEENIRRVKEGTLHMLGAAVSSPRRKQFMDFTHPYARLSGGIIVRKNIMEPMSLEKLQGMKVAVVHNYIWKDIIEADYPDITLDAVPNIEAGLKKVSFGMVDAMVGYMATAAHHSERLGISNLRASGETLALLPISFAVNKQNAPLTAIINKALSATPEVEKEAILRQWIRLEFSPPKTYQAFKWALILVIIAGVVILVIMRINAQNALKKAYHELEKRVAERTVELSDANEALKLAKEAADAATRAKSDFLANMSHEIRTPMNGVITASELVMNEILPPKIARYMEIIHNSGHTLLGVIDDILDFSKIEAGKLVLEKKPFHLGKLMELVEALFSHKIAEKHIDFVLTMDPDIPMALLGDAFRLQQILMNLISNAVKFTDKNGTIAVTVQKQPLPGKPEQARQENKGSGKITLVFSVKDTGIGIATRHQDLLFTPFSQIDASTTRKYGGSGLGLCICGQLVEMMEGTIQVQSAPGKGSCFVFTVTMEPSGTRAVEPSCASPASPDILSGYRSLLQGCRVLVAEDNPTNQEITLAVLDLAGIHARLVENGVAALAAVQEEPFDAVLMDIQMPEMDGFEATRAIRRLPGYQEIPIIAMTAHTLKEDRKKCIDAGMNDYISKPVSQKKLFKVLTHAMGKTLPSHEPGAALSTKKMSSSGKLRLPRKMPGINIQEAMTRLHASHHTFIKILKTFYRDHQTTRERLTTAWEKKDMDGLIRQLHSLKGAAAGIGAEKLQHLANTHEQRCKENQSRSPLSEKDLHDLGQALSQVLGTIDEMCHCRGDVENIAPGQGFPPEDKAQLTLVLQNLKHALEHYELKAVEEQFCLLTQNMNHPILKEIKQQIDSFDYDPAVEQVEHLITTMEKRQP</sequence>
<keyword evidence="20" id="KW-1185">Reference proteome</keyword>
<reference evidence="19 20" key="1">
    <citation type="submission" date="2017-04" db="EMBL/GenBank/DDBJ databases">
        <authorList>
            <person name="Afonso C.L."/>
            <person name="Miller P.J."/>
            <person name="Scott M.A."/>
            <person name="Spackman E."/>
            <person name="Goraichik I."/>
            <person name="Dimitrov K.M."/>
            <person name="Suarez D.L."/>
            <person name="Swayne D.E."/>
        </authorList>
    </citation>
    <scope>NUCLEOTIDE SEQUENCE [LARGE SCALE GENOMIC DNA]</scope>
    <source>
        <strain evidence="19 20">DSM 3385</strain>
    </source>
</reference>
<dbReference type="GO" id="GO:0000155">
    <property type="term" value="F:phosphorelay sensor kinase activity"/>
    <property type="evidence" value="ECO:0007669"/>
    <property type="project" value="InterPro"/>
</dbReference>
<feature type="modified residue" description="Phosphohistidine" evidence="11">
    <location>
        <position position="839"/>
    </location>
</feature>
<dbReference type="CDD" id="cd00088">
    <property type="entry name" value="HPT"/>
    <property type="match status" value="1"/>
</dbReference>
<name>A0A1W2DK11_9BACT</name>
<dbReference type="SUPFAM" id="SSF47384">
    <property type="entry name" value="Homodimeric domain of signal transducing histidine kinase"/>
    <property type="match status" value="1"/>
</dbReference>
<dbReference type="SMART" id="SM00387">
    <property type="entry name" value="HATPase_c"/>
    <property type="match status" value="1"/>
</dbReference>
<dbReference type="InterPro" id="IPR036890">
    <property type="entry name" value="HATPase_C_sf"/>
</dbReference>
<evidence type="ECO:0000256" key="8">
    <source>
        <dbReference type="ARBA" id="ARBA00023012"/>
    </source>
</evidence>
<keyword evidence="15" id="KW-0812">Transmembrane</keyword>
<dbReference type="Gene3D" id="3.40.190.10">
    <property type="entry name" value="Periplasmic binding protein-like II"/>
    <property type="match status" value="2"/>
</dbReference>
<gene>
    <name evidence="19" type="ORF">SAMN02746065_11843</name>
</gene>
<dbReference type="SMART" id="SM00448">
    <property type="entry name" value="REC"/>
    <property type="match status" value="1"/>
</dbReference>
<dbReference type="STRING" id="1121400.SAMN02746065_11843"/>
<feature type="region of interest" description="Disordered" evidence="14">
    <location>
        <begin position="761"/>
        <end position="782"/>
    </location>
</feature>
<dbReference type="InterPro" id="IPR011006">
    <property type="entry name" value="CheY-like_superfamily"/>
</dbReference>
<evidence type="ECO:0000256" key="12">
    <source>
        <dbReference type="PROSITE-ProRule" id="PRU00169"/>
    </source>
</evidence>
<dbReference type="InterPro" id="IPR004358">
    <property type="entry name" value="Sig_transdc_His_kin-like_C"/>
</dbReference>
<evidence type="ECO:0000256" key="1">
    <source>
        <dbReference type="ARBA" id="ARBA00000085"/>
    </source>
</evidence>
<accession>A0A1W2DK11</accession>
<dbReference type="PROSITE" id="PS50894">
    <property type="entry name" value="HPT"/>
    <property type="match status" value="1"/>
</dbReference>
<evidence type="ECO:0000313" key="20">
    <source>
        <dbReference type="Proteomes" id="UP000192418"/>
    </source>
</evidence>
<keyword evidence="15" id="KW-1133">Transmembrane helix</keyword>
<comment type="catalytic activity">
    <reaction evidence="1">
        <text>ATP + protein L-histidine = ADP + protein N-phospho-L-histidine.</text>
        <dbReference type="EC" id="2.7.13.3"/>
    </reaction>
</comment>
<evidence type="ECO:0000256" key="4">
    <source>
        <dbReference type="ARBA" id="ARBA00022679"/>
    </source>
</evidence>
<dbReference type="Pfam" id="PF01627">
    <property type="entry name" value="Hpt"/>
    <property type="match status" value="1"/>
</dbReference>
<evidence type="ECO:0000313" key="19">
    <source>
        <dbReference type="EMBL" id="SMC97757.1"/>
    </source>
</evidence>
<dbReference type="Pfam" id="PF00512">
    <property type="entry name" value="HisKA"/>
    <property type="match status" value="1"/>
</dbReference>
<dbReference type="OrthoDB" id="9176708at2"/>
<evidence type="ECO:0000259" key="18">
    <source>
        <dbReference type="PROSITE" id="PS50894"/>
    </source>
</evidence>
<keyword evidence="13" id="KW-0175">Coiled coil</keyword>
<keyword evidence="4" id="KW-0808">Transferase</keyword>
<dbReference type="InterPro" id="IPR008207">
    <property type="entry name" value="Sig_transdc_His_kin_Hpt_dom"/>
</dbReference>
<evidence type="ECO:0000256" key="14">
    <source>
        <dbReference type="SAM" id="MobiDB-lite"/>
    </source>
</evidence>